<evidence type="ECO:0000313" key="3">
    <source>
        <dbReference type="EMBL" id="SES83837.1"/>
    </source>
</evidence>
<dbReference type="STRING" id="82805.SAMN04487998_0428"/>
<evidence type="ECO:0000259" key="2">
    <source>
        <dbReference type="PROSITE" id="PS50943"/>
    </source>
</evidence>
<keyword evidence="4" id="KW-1185">Reference proteome</keyword>
<dbReference type="SMART" id="SM00530">
    <property type="entry name" value="HTH_XRE"/>
    <property type="match status" value="1"/>
</dbReference>
<dbReference type="InterPro" id="IPR001387">
    <property type="entry name" value="Cro/C1-type_HTH"/>
</dbReference>
<dbReference type="InterPro" id="IPR010982">
    <property type="entry name" value="Lambda_DNA-bd_dom_sf"/>
</dbReference>
<dbReference type="Proteomes" id="UP000198697">
    <property type="component" value="Unassembled WGS sequence"/>
</dbReference>
<dbReference type="OrthoDB" id="9794834at2"/>
<dbReference type="GO" id="GO:0003677">
    <property type="term" value="F:DNA binding"/>
    <property type="evidence" value="ECO:0007669"/>
    <property type="project" value="InterPro"/>
</dbReference>
<feature type="domain" description="HTH cro/C1-type" evidence="2">
    <location>
        <begin position="19"/>
        <end position="72"/>
    </location>
</feature>
<evidence type="ECO:0000313" key="4">
    <source>
        <dbReference type="Proteomes" id="UP000198697"/>
    </source>
</evidence>
<dbReference type="AlphaFoldDB" id="A0A1H9ZR37"/>
<protein>
    <submittedName>
        <fullName evidence="3">Zn-dependent peptidase ImmA, M78 family</fullName>
    </submittedName>
</protein>
<dbReference type="PANTHER" id="PTHR43236">
    <property type="entry name" value="ANTITOXIN HIGA1"/>
    <property type="match status" value="1"/>
</dbReference>
<dbReference type="Gene3D" id="1.10.260.40">
    <property type="entry name" value="lambda repressor-like DNA-binding domains"/>
    <property type="match status" value="1"/>
</dbReference>
<name>A0A1H9ZR37_9BACT</name>
<dbReference type="Gene3D" id="1.10.10.2910">
    <property type="match status" value="1"/>
</dbReference>
<reference evidence="4" key="1">
    <citation type="submission" date="2016-10" db="EMBL/GenBank/DDBJ databases">
        <authorList>
            <person name="Varghese N."/>
            <person name="Submissions S."/>
        </authorList>
    </citation>
    <scope>NUCLEOTIDE SEQUENCE [LARGE SCALE GENOMIC DNA]</scope>
    <source>
        <strain evidence="4">DSM 15310</strain>
    </source>
</reference>
<dbReference type="Pfam" id="PF01381">
    <property type="entry name" value="HTH_3"/>
    <property type="match status" value="1"/>
</dbReference>
<dbReference type="PROSITE" id="PS50943">
    <property type="entry name" value="HTH_CROC1"/>
    <property type="match status" value="1"/>
</dbReference>
<proteinExistence type="inferred from homology"/>
<gene>
    <name evidence="3" type="ORF">SAMN04487998_0428</name>
</gene>
<evidence type="ECO:0000256" key="1">
    <source>
        <dbReference type="ARBA" id="ARBA00007227"/>
    </source>
</evidence>
<organism evidence="3 4">
    <name type="scientific">Hymenobacter actinosclerus</name>
    <dbReference type="NCBI Taxonomy" id="82805"/>
    <lineage>
        <taxon>Bacteria</taxon>
        <taxon>Pseudomonadati</taxon>
        <taxon>Bacteroidota</taxon>
        <taxon>Cytophagia</taxon>
        <taxon>Cytophagales</taxon>
        <taxon>Hymenobacteraceae</taxon>
        <taxon>Hymenobacter</taxon>
    </lineage>
</organism>
<dbReference type="SUPFAM" id="SSF47413">
    <property type="entry name" value="lambda repressor-like DNA-binding domains"/>
    <property type="match status" value="1"/>
</dbReference>
<dbReference type="InterPro" id="IPR010359">
    <property type="entry name" value="IrrE_HExxH"/>
</dbReference>
<dbReference type="CDD" id="cd00093">
    <property type="entry name" value="HTH_XRE"/>
    <property type="match status" value="1"/>
</dbReference>
<sequence>MQGQKKTMETKLTFNGEALSVARRSRGISQKALAASINITPATLCKIELGHLAIKEELLSKIAEELHYPNTFFFKEINILTPNIIYYRKRTALRAGDVEKVDNIVHIERFRIKQLLKALELKQKIEPMNPADFGSPEEIARRTRHILSVPAGPIKNLVNIIEGAGIIIITTDFNSDKLDGMIVPDQDALPLIYLNKDAPGDRQRSTLAHELGHWIMHHAFNPMADEDVEDEAFRFAGEFMVPSMEFQRMVNDKTTLSGYADLKRYWKMSMQFLIKRAYQLQIITKERYTSLFQQMSKMGYRKREPSSLDIPTERPILIENMIKAHLHDLEFSPEELQEHIGMLTSEIHSLLNKGKGTAFMKIA</sequence>
<comment type="similarity">
    <text evidence="1">Belongs to the short-chain fatty acyl-CoA assimilation regulator (ScfR) family.</text>
</comment>
<dbReference type="EMBL" id="FOHS01000001">
    <property type="protein sequence ID" value="SES83837.1"/>
    <property type="molecule type" value="Genomic_DNA"/>
</dbReference>
<dbReference type="PANTHER" id="PTHR43236:SF1">
    <property type="entry name" value="BLL7220 PROTEIN"/>
    <property type="match status" value="1"/>
</dbReference>
<dbReference type="InterPro" id="IPR052345">
    <property type="entry name" value="Rad_response_metalloprotease"/>
</dbReference>
<dbReference type="Pfam" id="PF06114">
    <property type="entry name" value="Peptidase_M78"/>
    <property type="match status" value="1"/>
</dbReference>
<accession>A0A1H9ZR37</accession>